<dbReference type="InterPro" id="IPR036890">
    <property type="entry name" value="HATPase_C_sf"/>
</dbReference>
<feature type="transmembrane region" description="Helical" evidence="1">
    <location>
        <begin position="181"/>
        <end position="205"/>
    </location>
</feature>
<dbReference type="OrthoDB" id="9816523at2"/>
<feature type="transmembrane region" description="Helical" evidence="1">
    <location>
        <begin position="29"/>
        <end position="47"/>
    </location>
</feature>
<feature type="transmembrane region" description="Helical" evidence="1">
    <location>
        <begin position="113"/>
        <end position="136"/>
    </location>
</feature>
<gene>
    <name evidence="4" type="ORF">GKD88_13600</name>
    <name evidence="3" type="ORF">GKE08_13930</name>
</gene>
<dbReference type="SUPFAM" id="SSF55874">
    <property type="entry name" value="ATPase domain of HSP90 chaperone/DNA topoisomerase II/histidine kinase"/>
    <property type="match status" value="1"/>
</dbReference>
<evidence type="ECO:0000256" key="1">
    <source>
        <dbReference type="SAM" id="Phobius"/>
    </source>
</evidence>
<accession>A0A6N7SAV3</accession>
<feature type="transmembrane region" description="Helical" evidence="1">
    <location>
        <begin position="148"/>
        <end position="169"/>
    </location>
</feature>
<dbReference type="EMBL" id="WKPI01000028">
    <property type="protein sequence ID" value="MSC34156.1"/>
    <property type="molecule type" value="Genomic_DNA"/>
</dbReference>
<protein>
    <submittedName>
        <fullName evidence="3">GHKL domain-containing protein</fullName>
    </submittedName>
</protein>
<dbReference type="InterPro" id="IPR032834">
    <property type="entry name" value="NatK-like_C"/>
</dbReference>
<name>A0A6N7SAV3_9FIRM</name>
<dbReference type="Proteomes" id="UP000433575">
    <property type="component" value="Unassembled WGS sequence"/>
</dbReference>
<dbReference type="Proteomes" id="UP000480929">
    <property type="component" value="Unassembled WGS sequence"/>
</dbReference>
<evidence type="ECO:0000313" key="4">
    <source>
        <dbReference type="EMBL" id="MSC34156.1"/>
    </source>
</evidence>
<proteinExistence type="predicted"/>
<dbReference type="GO" id="GO:0042802">
    <property type="term" value="F:identical protein binding"/>
    <property type="evidence" value="ECO:0007669"/>
    <property type="project" value="TreeGrafter"/>
</dbReference>
<dbReference type="AlphaFoldDB" id="A0A6N7SAV3"/>
<dbReference type="CDD" id="cd16935">
    <property type="entry name" value="HATPase_AgrC-ComD-like"/>
    <property type="match status" value="1"/>
</dbReference>
<dbReference type="PANTHER" id="PTHR40448">
    <property type="entry name" value="TWO-COMPONENT SENSOR HISTIDINE KINASE"/>
    <property type="match status" value="1"/>
</dbReference>
<feature type="transmembrane region" description="Helical" evidence="1">
    <location>
        <begin position="6"/>
        <end position="22"/>
    </location>
</feature>
<comment type="caution">
    <text evidence="3">The sequence shown here is derived from an EMBL/GenBank/DDBJ whole genome shotgun (WGS) entry which is preliminary data.</text>
</comment>
<feature type="transmembrane region" description="Helical" evidence="1">
    <location>
        <begin position="82"/>
        <end position="107"/>
    </location>
</feature>
<keyword evidence="6" id="KW-1185">Reference proteome</keyword>
<evidence type="ECO:0000313" key="6">
    <source>
        <dbReference type="Proteomes" id="UP000480929"/>
    </source>
</evidence>
<evidence type="ECO:0000313" key="5">
    <source>
        <dbReference type="Proteomes" id="UP000433575"/>
    </source>
</evidence>
<keyword evidence="1" id="KW-0472">Membrane</keyword>
<evidence type="ECO:0000259" key="2">
    <source>
        <dbReference type="Pfam" id="PF14501"/>
    </source>
</evidence>
<organism evidence="3 5">
    <name type="scientific">Holdemania massiliensis</name>
    <dbReference type="NCBI Taxonomy" id="1468449"/>
    <lineage>
        <taxon>Bacteria</taxon>
        <taxon>Bacillati</taxon>
        <taxon>Bacillota</taxon>
        <taxon>Erysipelotrichia</taxon>
        <taxon>Erysipelotrichales</taxon>
        <taxon>Erysipelotrichaceae</taxon>
        <taxon>Holdemania</taxon>
    </lineage>
</organism>
<keyword evidence="1" id="KW-0812">Transmembrane</keyword>
<feature type="domain" description="Sensor histidine kinase NatK-like C-terminal" evidence="2">
    <location>
        <begin position="318"/>
        <end position="418"/>
    </location>
</feature>
<dbReference type="Pfam" id="PF14501">
    <property type="entry name" value="HATPase_c_5"/>
    <property type="match status" value="1"/>
</dbReference>
<sequence length="436" mass="50586">MIYFIMTLFQAFVFSYSFFILCKKMPFKTNKIMAYLFLFFIFYFIYIPSENTLIGSILRYFGFVLIYFIWSSFFVKIEKKYTLFLSFFCTVLMGIWFSCFQLFFLFIDYYDRNLLIFFSGLARLLSAAIFRSKIILIDENRTISYPELFVSIFPAMTCFLANLINFGLFKNLSSINITEKIQLASLTVFFAISALVVLSATEIYFRFSSLKIEAQQAEAQLTLQYQLFLKEKEKDEQLKAIHHDMKNHIEILTKLSKIDEVQEYVGKIKESTEHALDRIDTGNIVLNILLDNKKQICKEKGIIFNTGIRFENTDFLSSMDVCSLFVNCIDNAIEAVEKISGNKVIELAGGWINDSLVVRIQNPFVHELKKGKDELLSTKKGPGHGFGLRNVKRVIERYDGTLNINTNDNLFTVTWMIPKRENAQLSLENAQLSFTN</sequence>
<dbReference type="PANTHER" id="PTHR40448:SF1">
    <property type="entry name" value="TWO-COMPONENT SENSOR HISTIDINE KINASE"/>
    <property type="match status" value="1"/>
</dbReference>
<feature type="transmembrane region" description="Helical" evidence="1">
    <location>
        <begin position="53"/>
        <end position="70"/>
    </location>
</feature>
<keyword evidence="1" id="KW-1133">Transmembrane helix</keyword>
<dbReference type="EMBL" id="WKPJ01000026">
    <property type="protein sequence ID" value="MSA90426.1"/>
    <property type="molecule type" value="Genomic_DNA"/>
</dbReference>
<evidence type="ECO:0000313" key="3">
    <source>
        <dbReference type="EMBL" id="MSA90426.1"/>
    </source>
</evidence>
<reference evidence="5 6" key="1">
    <citation type="journal article" date="2019" name="Nat. Med.">
        <title>A library of human gut bacterial isolates paired with longitudinal multiomics data enables mechanistic microbiome research.</title>
        <authorList>
            <person name="Poyet M."/>
            <person name="Groussin M."/>
            <person name="Gibbons S.M."/>
            <person name="Avila-Pacheco J."/>
            <person name="Jiang X."/>
            <person name="Kearney S.M."/>
            <person name="Perrotta A.R."/>
            <person name="Berdy B."/>
            <person name="Zhao S."/>
            <person name="Lieberman T.D."/>
            <person name="Swanson P.K."/>
            <person name="Smith M."/>
            <person name="Roesemann S."/>
            <person name="Alexander J.E."/>
            <person name="Rich S.A."/>
            <person name="Livny J."/>
            <person name="Vlamakis H."/>
            <person name="Clish C."/>
            <person name="Bullock K."/>
            <person name="Deik A."/>
            <person name="Scott J."/>
            <person name="Pierce K.A."/>
            <person name="Xavier R.J."/>
            <person name="Alm E.J."/>
        </authorList>
    </citation>
    <scope>NUCLEOTIDE SEQUENCE [LARGE SCALE GENOMIC DNA]</scope>
    <source>
        <strain evidence="3 5">BIOML-A4</strain>
        <strain evidence="4 6">BIOML-A5</strain>
    </source>
</reference>
<dbReference type="Gene3D" id="3.30.565.10">
    <property type="entry name" value="Histidine kinase-like ATPase, C-terminal domain"/>
    <property type="match status" value="1"/>
</dbReference>
<dbReference type="RefSeq" id="WP_154239669.1">
    <property type="nucleotide sequence ID" value="NZ_CALJPI010000136.1"/>
</dbReference>